<feature type="region of interest" description="Disordered" evidence="1">
    <location>
        <begin position="1"/>
        <end position="52"/>
    </location>
</feature>
<reference evidence="2 3" key="1">
    <citation type="submission" date="2020-02" db="EMBL/GenBank/DDBJ databases">
        <title>Draft Genome Sequence of Verrucosispora sp. Strain CWR15, Isolated from Gulf of Mexico Sponge.</title>
        <authorList>
            <person name="Kennedy S.J."/>
            <person name="Cella E."/>
            <person name="Azarian T."/>
            <person name="Baker B.J."/>
            <person name="Shaw L.N."/>
        </authorList>
    </citation>
    <scope>NUCLEOTIDE SEQUENCE [LARGE SCALE GENOMIC DNA]</scope>
    <source>
        <strain evidence="2 3">CWR15</strain>
    </source>
</reference>
<gene>
    <name evidence="2" type="ORF">ENC19_25275</name>
</gene>
<sequence length="52" mass="5552">MRSEPSDVTDPALETVRPGQPTPGSVGRRGPGADEGLADPTGTGRRQRHELW</sequence>
<name>A0A6M1LBN6_9ACTN</name>
<keyword evidence="3" id="KW-1185">Reference proteome</keyword>
<dbReference type="EMBL" id="SAIY01000011">
    <property type="protein sequence ID" value="NGM15708.1"/>
    <property type="molecule type" value="Genomic_DNA"/>
</dbReference>
<accession>A0A6M1LBN6</accession>
<protein>
    <submittedName>
        <fullName evidence="2">Nucleoside deaminase</fullName>
    </submittedName>
</protein>
<dbReference type="AlphaFoldDB" id="A0A6M1LBN6"/>
<organism evidence="2 3">
    <name type="scientific">Verrucosispora sioxanthis</name>
    <dbReference type="NCBI Taxonomy" id="2499994"/>
    <lineage>
        <taxon>Bacteria</taxon>
        <taxon>Bacillati</taxon>
        <taxon>Actinomycetota</taxon>
        <taxon>Actinomycetes</taxon>
        <taxon>Micromonosporales</taxon>
        <taxon>Micromonosporaceae</taxon>
        <taxon>Micromonospora</taxon>
    </lineage>
</organism>
<evidence type="ECO:0000256" key="1">
    <source>
        <dbReference type="SAM" id="MobiDB-lite"/>
    </source>
</evidence>
<feature type="non-terminal residue" evidence="2">
    <location>
        <position position="52"/>
    </location>
</feature>
<evidence type="ECO:0000313" key="3">
    <source>
        <dbReference type="Proteomes" id="UP000478148"/>
    </source>
</evidence>
<dbReference type="Proteomes" id="UP000478148">
    <property type="component" value="Unassembled WGS sequence"/>
</dbReference>
<evidence type="ECO:0000313" key="2">
    <source>
        <dbReference type="EMBL" id="NGM15708.1"/>
    </source>
</evidence>
<proteinExistence type="predicted"/>
<comment type="caution">
    <text evidence="2">The sequence shown here is derived from an EMBL/GenBank/DDBJ whole genome shotgun (WGS) entry which is preliminary data.</text>
</comment>